<proteinExistence type="predicted"/>
<dbReference type="AlphaFoldDB" id="A0A2P8F3F3"/>
<dbReference type="SUPFAM" id="SSF50978">
    <property type="entry name" value="WD40 repeat-like"/>
    <property type="match status" value="1"/>
</dbReference>
<dbReference type="InterPro" id="IPR036322">
    <property type="entry name" value="WD40_repeat_dom_sf"/>
</dbReference>
<dbReference type="OrthoDB" id="9813892at2"/>
<name>A0A2P8F3F3_9GAMM</name>
<evidence type="ECO:0000313" key="2">
    <source>
        <dbReference type="Proteomes" id="UP000242133"/>
    </source>
</evidence>
<dbReference type="EMBL" id="PYGI01000002">
    <property type="protein sequence ID" value="PSL16255.1"/>
    <property type="molecule type" value="Genomic_DNA"/>
</dbReference>
<dbReference type="InterPro" id="IPR006624">
    <property type="entry name" value="Beta-propeller_rpt_TECPR"/>
</dbReference>
<evidence type="ECO:0000313" key="1">
    <source>
        <dbReference type="EMBL" id="PSL16255.1"/>
    </source>
</evidence>
<organism evidence="1 2">
    <name type="scientific">Marinobacterium halophilum</name>
    <dbReference type="NCBI Taxonomy" id="267374"/>
    <lineage>
        <taxon>Bacteria</taxon>
        <taxon>Pseudomonadati</taxon>
        <taxon>Pseudomonadota</taxon>
        <taxon>Gammaproteobacteria</taxon>
        <taxon>Oceanospirillales</taxon>
        <taxon>Oceanospirillaceae</taxon>
        <taxon>Marinobacterium</taxon>
    </lineage>
</organism>
<dbReference type="RefSeq" id="WP_106590469.1">
    <property type="nucleotide sequence ID" value="NZ_PYGI01000002.1"/>
</dbReference>
<accession>A0A2P8F3F3</accession>
<dbReference type="SUPFAM" id="SSF50965">
    <property type="entry name" value="Galactose oxidase, central domain"/>
    <property type="match status" value="1"/>
</dbReference>
<dbReference type="PANTHER" id="PTHR47199">
    <property type="entry name" value="PHOTOSYSTEM II STABILITY/ASSEMBLY FACTOR HCF136, CHLOROPLASTIC"/>
    <property type="match status" value="1"/>
</dbReference>
<dbReference type="SMART" id="SM00706">
    <property type="entry name" value="TECPR"/>
    <property type="match status" value="5"/>
</dbReference>
<dbReference type="PANTHER" id="PTHR47199:SF2">
    <property type="entry name" value="PHOTOSYSTEM II STABILITY_ASSEMBLY FACTOR HCF136, CHLOROPLASTIC"/>
    <property type="match status" value="1"/>
</dbReference>
<gene>
    <name evidence="1" type="ORF">CLV44_102178</name>
</gene>
<protein>
    <submittedName>
        <fullName evidence="1">Photosystem II stability/assembly factor-like uncharacterized protein</fullName>
    </submittedName>
</protein>
<reference evidence="1 2" key="1">
    <citation type="submission" date="2018-03" db="EMBL/GenBank/DDBJ databases">
        <title>Genomic Encyclopedia of Archaeal and Bacterial Type Strains, Phase II (KMG-II): from individual species to whole genera.</title>
        <authorList>
            <person name="Goeker M."/>
        </authorList>
    </citation>
    <scope>NUCLEOTIDE SEQUENCE [LARGE SCALE GENOMIC DNA]</scope>
    <source>
        <strain evidence="1 2">DSM 17586</strain>
    </source>
</reference>
<comment type="caution">
    <text evidence="1">The sequence shown here is derived from an EMBL/GenBank/DDBJ whole genome shotgun (WGS) entry which is preliminary data.</text>
</comment>
<sequence length="620" mass="67697">MNAPTNPSRRNFFRQMASRFDPNAPAVAPWSLVPEVNAGDGDVLWSGWTGQGQVFVVGDEGRVLHFDSHPETQRLGWQLMDVPIRQPLHGIWGRSPNDLHAVGWMGCILHFDGKQWQSVQGGVVDNDQGRFTACTENTPLFAIDGNAAGEAWAVGDNGCVLHFDGTHWQPETSGITTNLRAVTCTPGGHVYAAGNDGSVIRRDEHGQWQVLDCPHSSGLHALLVLGEDELLLAGGRYFVDQGGFRGELLRYADGCFTPLTFDTPLPRLRALRAYKDGVLIVGDQGRLFYLKDNQLKQLECNTHHDLMDIIPLASGEALVVGDFGTVMTAAPEFVHALAPAATDETTSHWQIMPSATERQLWGITQTHDGTCYACGDAGTVLRLHHDVWEPLPAPSELPVHCLWSCPGSGLFAAGQEGRIFRFDGQHWQLHFDLHLDLTILALWGTAPDSIYAVGDEGLILHFDGLRWQRMPSGTTSALYSLWGLDDAHLLAVGDFGLVMRYNGDNWKDFNAGTEQFIYGIWGAALDDIHAVGLSGTLTHFDGQRWHAVPARVQDDLLAISGSTSGVFAVGTRGCALHLEHGSWQRETTPTSEGLRAVCATAEGTVYAVGDRGVILRRRAP</sequence>
<dbReference type="Proteomes" id="UP000242133">
    <property type="component" value="Unassembled WGS sequence"/>
</dbReference>
<keyword evidence="2" id="KW-1185">Reference proteome</keyword>
<dbReference type="InterPro" id="IPR011043">
    <property type="entry name" value="Gal_Oxase/kelch_b-propeller"/>
</dbReference>